<sequence>MRFPAAEFTYPTCYPIHPTITRPCRCTRTGGPRSSCPAGYWKAPWTPLVNCRHRWSSHRRAAHSAVHRTMPKQPTGASPATAPRSCPRFPPRTKTLAPRRGSSPRSESRPSRPATCRPASTQSHRCTSSNRRPTAVRHRPTPAISRRPFQLECTSSSSTLM</sequence>
<dbReference type="EMBL" id="HBUE01245558">
    <property type="protein sequence ID" value="CAG6551858.1"/>
    <property type="molecule type" value="Transcribed_RNA"/>
</dbReference>
<feature type="region of interest" description="Disordered" evidence="1">
    <location>
        <begin position="62"/>
        <end position="161"/>
    </location>
</feature>
<dbReference type="EMBL" id="HBUE01245561">
    <property type="protein sequence ID" value="CAG6551860.1"/>
    <property type="molecule type" value="Transcribed_RNA"/>
</dbReference>
<dbReference type="EMBL" id="HBUE01352656">
    <property type="protein sequence ID" value="CAG6604157.1"/>
    <property type="molecule type" value="Transcribed_RNA"/>
</dbReference>
<feature type="compositionally biased region" description="Polar residues" evidence="1">
    <location>
        <begin position="152"/>
        <end position="161"/>
    </location>
</feature>
<evidence type="ECO:0000313" key="2">
    <source>
        <dbReference type="EMBL" id="CAG6446023.1"/>
    </source>
</evidence>
<proteinExistence type="predicted"/>
<organism evidence="2">
    <name type="scientific">Culex pipiens</name>
    <name type="common">House mosquito</name>
    <dbReference type="NCBI Taxonomy" id="7175"/>
    <lineage>
        <taxon>Eukaryota</taxon>
        <taxon>Metazoa</taxon>
        <taxon>Ecdysozoa</taxon>
        <taxon>Arthropoda</taxon>
        <taxon>Hexapoda</taxon>
        <taxon>Insecta</taxon>
        <taxon>Pterygota</taxon>
        <taxon>Neoptera</taxon>
        <taxon>Endopterygota</taxon>
        <taxon>Diptera</taxon>
        <taxon>Nematocera</taxon>
        <taxon>Culicoidea</taxon>
        <taxon>Culicidae</taxon>
        <taxon>Culicinae</taxon>
        <taxon>Culicini</taxon>
        <taxon>Culex</taxon>
        <taxon>Culex</taxon>
    </lineage>
</organism>
<reference evidence="2" key="1">
    <citation type="submission" date="2021-05" db="EMBL/GenBank/DDBJ databases">
        <authorList>
            <person name="Alioto T."/>
            <person name="Alioto T."/>
            <person name="Gomez Garrido J."/>
        </authorList>
    </citation>
    <scope>NUCLEOTIDE SEQUENCE</scope>
</reference>
<dbReference type="EMBL" id="HBUE01005928">
    <property type="protein sequence ID" value="CAG6446023.1"/>
    <property type="molecule type" value="Transcribed_RNA"/>
</dbReference>
<feature type="compositionally biased region" description="Polar residues" evidence="1">
    <location>
        <begin position="118"/>
        <end position="132"/>
    </location>
</feature>
<dbReference type="EMBL" id="HBUE01352659">
    <property type="protein sequence ID" value="CAG6604159.1"/>
    <property type="molecule type" value="Transcribed_RNA"/>
</dbReference>
<accession>A0A8D8ETV2</accession>
<dbReference type="EMBL" id="HBUE01352661">
    <property type="protein sequence ID" value="CAG6604161.1"/>
    <property type="molecule type" value="Transcribed_RNA"/>
</dbReference>
<name>A0A8D8ETV2_CULPI</name>
<dbReference type="AlphaFoldDB" id="A0A8D8ETV2"/>
<protein>
    <submittedName>
        <fullName evidence="2">(northern house mosquito) hypothetical protein</fullName>
    </submittedName>
</protein>
<evidence type="ECO:0000256" key="1">
    <source>
        <dbReference type="SAM" id="MobiDB-lite"/>
    </source>
</evidence>
<dbReference type="EMBL" id="HBUE01245563">
    <property type="protein sequence ID" value="CAG6551862.1"/>
    <property type="molecule type" value="Transcribed_RNA"/>
</dbReference>